<protein>
    <submittedName>
        <fullName evidence="1">Uncharacterized protein</fullName>
    </submittedName>
</protein>
<reference evidence="1 2" key="1">
    <citation type="submission" date="2014-06" db="EMBL/GenBank/DDBJ databases">
        <title>Genome characterization of distinct group I Clostridium botulinum lineages.</title>
        <authorList>
            <person name="Giordani F."/>
            <person name="Anselmo A."/>
            <person name="Fillo S."/>
            <person name="Palozzi A.M."/>
            <person name="Fortunato A."/>
            <person name="Gentile B."/>
            <person name="Ciammaruconi A."/>
            <person name="Anniballi F."/>
            <person name="De Medici D."/>
            <person name="Lista F."/>
        </authorList>
    </citation>
    <scope>NUCLEOTIDE SEQUENCE [LARGE SCALE GENOMIC DNA]</scope>
    <source>
        <strain evidence="1 2">B2 450</strain>
    </source>
</reference>
<gene>
    <name evidence="1" type="ORF">N495_16175</name>
</gene>
<dbReference type="PATRIC" id="fig|1379739.3.peg.3629"/>
<dbReference type="RefSeq" id="WP_043032497.1">
    <property type="nucleotide sequence ID" value="NZ_JXSU01000008.1"/>
</dbReference>
<dbReference type="AlphaFoldDB" id="A0A0D1BTD6"/>
<evidence type="ECO:0000313" key="1">
    <source>
        <dbReference type="EMBL" id="KIS22026.1"/>
    </source>
</evidence>
<evidence type="ECO:0000313" key="2">
    <source>
        <dbReference type="Proteomes" id="UP000032250"/>
    </source>
</evidence>
<accession>A0A0D1BTD6</accession>
<dbReference type="EMBL" id="JXSU01000008">
    <property type="protein sequence ID" value="KIS22026.1"/>
    <property type="molecule type" value="Genomic_DNA"/>
</dbReference>
<organism evidence="1 2">
    <name type="scientific">Clostridium botulinum B2 450</name>
    <dbReference type="NCBI Taxonomy" id="1379739"/>
    <lineage>
        <taxon>Bacteria</taxon>
        <taxon>Bacillati</taxon>
        <taxon>Bacillota</taxon>
        <taxon>Clostridia</taxon>
        <taxon>Eubacteriales</taxon>
        <taxon>Clostridiaceae</taxon>
        <taxon>Clostridium</taxon>
    </lineage>
</organism>
<dbReference type="Proteomes" id="UP000032250">
    <property type="component" value="Unassembled WGS sequence"/>
</dbReference>
<name>A0A0D1BTD6_CLOBO</name>
<sequence length="158" mass="18403">MFKIFNKKRNNDKLNELKNITINVPKNVDYAEIKKSISKLSGNTLEASGKNKNKIYIELENRDIFETYSEDTVQEINYKLNSKEEFITIGGLVLKREPIVSVEKEENKDKTLKSATAEELLAEIIGRPVPNSYVSKRKVKCYIDQMLKVYDYNFRDIQ</sequence>
<comment type="caution">
    <text evidence="1">The sequence shown here is derived from an EMBL/GenBank/DDBJ whole genome shotgun (WGS) entry which is preliminary data.</text>
</comment>
<proteinExistence type="predicted"/>
<dbReference type="HOGENOM" id="CLU_1666331_0_0_9"/>